<protein>
    <submittedName>
        <fullName evidence="2">Uncharacterized protein</fullName>
    </submittedName>
</protein>
<name>A0AAV4U100_9ARAC</name>
<organism evidence="2 3">
    <name type="scientific">Caerostris darwini</name>
    <dbReference type="NCBI Taxonomy" id="1538125"/>
    <lineage>
        <taxon>Eukaryota</taxon>
        <taxon>Metazoa</taxon>
        <taxon>Ecdysozoa</taxon>
        <taxon>Arthropoda</taxon>
        <taxon>Chelicerata</taxon>
        <taxon>Arachnida</taxon>
        <taxon>Araneae</taxon>
        <taxon>Araneomorphae</taxon>
        <taxon>Entelegynae</taxon>
        <taxon>Araneoidea</taxon>
        <taxon>Araneidae</taxon>
        <taxon>Caerostris</taxon>
    </lineage>
</organism>
<evidence type="ECO:0000313" key="3">
    <source>
        <dbReference type="Proteomes" id="UP001054837"/>
    </source>
</evidence>
<dbReference type="Proteomes" id="UP001054837">
    <property type="component" value="Unassembled WGS sequence"/>
</dbReference>
<keyword evidence="3" id="KW-1185">Reference proteome</keyword>
<sequence>MNKGNNGLTRDIMDNETERRPKQKKHHKIGRNRAQYLILESIWYDICSASAAVRERENYFGALKRIGFSMGSPEPDKSHAD</sequence>
<accession>A0AAV4U100</accession>
<proteinExistence type="predicted"/>
<feature type="compositionally biased region" description="Basic and acidic residues" evidence="1">
    <location>
        <begin position="11"/>
        <end position="20"/>
    </location>
</feature>
<feature type="region of interest" description="Disordered" evidence="1">
    <location>
        <begin position="1"/>
        <end position="29"/>
    </location>
</feature>
<gene>
    <name evidence="2" type="ORF">CDAR_371771</name>
</gene>
<dbReference type="AlphaFoldDB" id="A0AAV4U100"/>
<evidence type="ECO:0000313" key="2">
    <source>
        <dbReference type="EMBL" id="GIY51420.1"/>
    </source>
</evidence>
<dbReference type="EMBL" id="BPLQ01010527">
    <property type="protein sequence ID" value="GIY51420.1"/>
    <property type="molecule type" value="Genomic_DNA"/>
</dbReference>
<reference evidence="2 3" key="1">
    <citation type="submission" date="2021-06" db="EMBL/GenBank/DDBJ databases">
        <title>Caerostris darwini draft genome.</title>
        <authorList>
            <person name="Kono N."/>
            <person name="Arakawa K."/>
        </authorList>
    </citation>
    <scope>NUCLEOTIDE SEQUENCE [LARGE SCALE GENOMIC DNA]</scope>
</reference>
<comment type="caution">
    <text evidence="2">The sequence shown here is derived from an EMBL/GenBank/DDBJ whole genome shotgun (WGS) entry which is preliminary data.</text>
</comment>
<evidence type="ECO:0000256" key="1">
    <source>
        <dbReference type="SAM" id="MobiDB-lite"/>
    </source>
</evidence>